<dbReference type="Pfam" id="PF07102">
    <property type="entry name" value="YbcO"/>
    <property type="match status" value="1"/>
</dbReference>
<dbReference type="RefSeq" id="WP_072576198.1">
    <property type="nucleotide sequence ID" value="NZ_LWHB01000054.1"/>
</dbReference>
<protein>
    <submittedName>
        <fullName evidence="1">82 prophage-derived uncharacterized protein ybcO</fullName>
    </submittedName>
</protein>
<accession>A0A380MV23</accession>
<dbReference type="OrthoDB" id="7068425at2"/>
<dbReference type="EMBL" id="UHIC01000001">
    <property type="protein sequence ID" value="SUO95227.1"/>
    <property type="molecule type" value="Genomic_DNA"/>
</dbReference>
<organism evidence="1 2">
    <name type="scientific">Suttonella ornithocola</name>
    <dbReference type="NCBI Taxonomy" id="279832"/>
    <lineage>
        <taxon>Bacteria</taxon>
        <taxon>Pseudomonadati</taxon>
        <taxon>Pseudomonadota</taxon>
        <taxon>Gammaproteobacteria</taxon>
        <taxon>Cardiobacteriales</taxon>
        <taxon>Cardiobacteriaceae</taxon>
        <taxon>Suttonella</taxon>
    </lineage>
</organism>
<dbReference type="InterPro" id="IPR010774">
    <property type="entry name" value="YbcO"/>
</dbReference>
<dbReference type="Proteomes" id="UP000254601">
    <property type="component" value="Unassembled WGS sequence"/>
</dbReference>
<name>A0A380MV23_9GAMM</name>
<dbReference type="AlphaFoldDB" id="A0A380MV23"/>
<gene>
    <name evidence="1" type="primary">ybcO</name>
    <name evidence="1" type="ORF">NCTC13337_01167</name>
</gene>
<dbReference type="Gene3D" id="3.30.50.20">
    <property type="entry name" value="prophage-derive protein ybcO"/>
    <property type="match status" value="1"/>
</dbReference>
<proteinExistence type="predicted"/>
<reference evidence="1 2" key="1">
    <citation type="submission" date="2018-06" db="EMBL/GenBank/DDBJ databases">
        <authorList>
            <consortium name="Pathogen Informatics"/>
            <person name="Doyle S."/>
        </authorList>
    </citation>
    <scope>NUCLEOTIDE SEQUENCE [LARGE SCALE GENOMIC DNA]</scope>
    <source>
        <strain evidence="1 2">NCTC13337</strain>
    </source>
</reference>
<keyword evidence="2" id="KW-1185">Reference proteome</keyword>
<evidence type="ECO:0000313" key="2">
    <source>
        <dbReference type="Proteomes" id="UP000254601"/>
    </source>
</evidence>
<sequence length="112" mass="12661">MSNKKNRQQWLLNKARGQQCTAMIDGVCNHDTSTTVAAHIQLPAQGIMGAKTHDLHVAWVCSACHDAIDRRTNTDLERDFVRYKAYEAVLRTQLRLFALLTPQEKQKLGEGL</sequence>
<evidence type="ECO:0000313" key="1">
    <source>
        <dbReference type="EMBL" id="SUO95227.1"/>
    </source>
</evidence>